<evidence type="ECO:0000256" key="1">
    <source>
        <dbReference type="ARBA" id="ARBA00022801"/>
    </source>
</evidence>
<gene>
    <name evidence="3" type="ORF">HF999_12205</name>
</gene>
<accession>A0A846X1Z6</accession>
<dbReference type="EMBL" id="JAAXOQ010000014">
    <property type="protein sequence ID" value="NKY19131.1"/>
    <property type="molecule type" value="Genomic_DNA"/>
</dbReference>
<organism evidence="3 4">
    <name type="scientific">Tsukamurella spumae</name>
    <dbReference type="NCBI Taxonomy" id="44753"/>
    <lineage>
        <taxon>Bacteria</taxon>
        <taxon>Bacillati</taxon>
        <taxon>Actinomycetota</taxon>
        <taxon>Actinomycetes</taxon>
        <taxon>Mycobacteriales</taxon>
        <taxon>Tsukamurellaceae</taxon>
        <taxon>Tsukamurella</taxon>
    </lineage>
</organism>
<name>A0A846X1Z6_9ACTN</name>
<dbReference type="InterPro" id="IPR036380">
    <property type="entry name" value="Isochorismatase-like_sf"/>
</dbReference>
<dbReference type="GO" id="GO:0016787">
    <property type="term" value="F:hydrolase activity"/>
    <property type="evidence" value="ECO:0007669"/>
    <property type="project" value="UniProtKB-KW"/>
</dbReference>
<dbReference type="Proteomes" id="UP000582646">
    <property type="component" value="Unassembled WGS sequence"/>
</dbReference>
<dbReference type="RefSeq" id="WP_168546136.1">
    <property type="nucleotide sequence ID" value="NZ_BAAAKS010000014.1"/>
</dbReference>
<dbReference type="InterPro" id="IPR050272">
    <property type="entry name" value="Isochorismatase-like_hydrls"/>
</dbReference>
<keyword evidence="1 3" id="KW-0378">Hydrolase</keyword>
<dbReference type="PANTHER" id="PTHR43540">
    <property type="entry name" value="PEROXYUREIDOACRYLATE/UREIDOACRYLATE AMIDOHYDROLASE-RELATED"/>
    <property type="match status" value="1"/>
</dbReference>
<reference evidence="3 4" key="1">
    <citation type="submission" date="2020-04" db="EMBL/GenBank/DDBJ databases">
        <title>MicrobeNet Type strains.</title>
        <authorList>
            <person name="Nicholson A.C."/>
        </authorList>
    </citation>
    <scope>NUCLEOTIDE SEQUENCE [LARGE SCALE GENOMIC DNA]</scope>
    <source>
        <strain evidence="3 4">DSM 44113</strain>
    </source>
</reference>
<evidence type="ECO:0000313" key="4">
    <source>
        <dbReference type="Proteomes" id="UP000582646"/>
    </source>
</evidence>
<dbReference type="CDD" id="cd00431">
    <property type="entry name" value="cysteine_hydrolases"/>
    <property type="match status" value="1"/>
</dbReference>
<sequence length="195" mass="21120">MQAEPWLVVIDFQEIFARPDSGWFVPRYADAAAATVELLPRFGDRVVFTRFVAPSTPTGAWIDYYEKWPFALVSEADPLYDLSAEFASNRHAVVSLTTLGKWGPELEAAVHGSRDVVLVGVSTDCCVLSTALAAADAGVRVRVVADACAGVSDEDHRRALDVMRLYAPLIDITSGAELTGVATEATDTAVRSWSR</sequence>
<dbReference type="Gene3D" id="3.40.50.850">
    <property type="entry name" value="Isochorismatase-like"/>
    <property type="match status" value="1"/>
</dbReference>
<protein>
    <submittedName>
        <fullName evidence="3">Cysteine hydrolase</fullName>
    </submittedName>
</protein>
<dbReference type="AlphaFoldDB" id="A0A846X1Z6"/>
<feature type="domain" description="Isochorismatase-like" evidence="2">
    <location>
        <begin position="6"/>
        <end position="172"/>
    </location>
</feature>
<comment type="caution">
    <text evidence="3">The sequence shown here is derived from an EMBL/GenBank/DDBJ whole genome shotgun (WGS) entry which is preliminary data.</text>
</comment>
<dbReference type="InterPro" id="IPR000868">
    <property type="entry name" value="Isochorismatase-like_dom"/>
</dbReference>
<proteinExistence type="predicted"/>
<keyword evidence="4" id="KW-1185">Reference proteome</keyword>
<dbReference type="Pfam" id="PF00857">
    <property type="entry name" value="Isochorismatase"/>
    <property type="match status" value="1"/>
</dbReference>
<evidence type="ECO:0000259" key="2">
    <source>
        <dbReference type="Pfam" id="PF00857"/>
    </source>
</evidence>
<dbReference type="SUPFAM" id="SSF52499">
    <property type="entry name" value="Isochorismatase-like hydrolases"/>
    <property type="match status" value="1"/>
</dbReference>
<evidence type="ECO:0000313" key="3">
    <source>
        <dbReference type="EMBL" id="NKY19131.1"/>
    </source>
</evidence>